<dbReference type="GO" id="GO:0005737">
    <property type="term" value="C:cytoplasm"/>
    <property type="evidence" value="ECO:0007669"/>
    <property type="project" value="TreeGrafter"/>
</dbReference>
<evidence type="ECO:0008006" key="7">
    <source>
        <dbReference type="Google" id="ProtNLM"/>
    </source>
</evidence>
<dbReference type="PANTHER" id="PTHR21461">
    <property type="entry name" value="GLYCOSYLTRANSFERASE FAMILY 92 PROTEIN"/>
    <property type="match status" value="1"/>
</dbReference>
<comment type="caution">
    <text evidence="5">The sequence shown here is derived from an EMBL/GenBank/DDBJ whole genome shotgun (WGS) entry which is preliminary data.</text>
</comment>
<keyword evidence="6" id="KW-1185">Reference proteome</keyword>
<comment type="subcellular location">
    <subcellularLocation>
        <location evidence="1">Membrane</location>
        <topology evidence="1">Single-pass membrane protein</topology>
    </subcellularLocation>
</comment>
<proteinExistence type="predicted"/>
<dbReference type="Pfam" id="PF13704">
    <property type="entry name" value="Glyco_tranf_2_4"/>
    <property type="match status" value="1"/>
</dbReference>
<feature type="region of interest" description="Disordered" evidence="4">
    <location>
        <begin position="367"/>
        <end position="393"/>
    </location>
</feature>
<organism evidence="5 6">
    <name type="scientific">Actibacterium naphthalenivorans</name>
    <dbReference type="NCBI Taxonomy" id="1614693"/>
    <lineage>
        <taxon>Bacteria</taxon>
        <taxon>Pseudomonadati</taxon>
        <taxon>Pseudomonadota</taxon>
        <taxon>Alphaproteobacteria</taxon>
        <taxon>Rhodobacterales</taxon>
        <taxon>Roseobacteraceae</taxon>
        <taxon>Actibacterium</taxon>
    </lineage>
</organism>
<name>A0A840C8H6_9RHOB</name>
<dbReference type="PANTHER" id="PTHR21461:SF69">
    <property type="entry name" value="GLYCOSYLTRANSFERASE FAMILY 92 PROTEIN"/>
    <property type="match status" value="1"/>
</dbReference>
<gene>
    <name evidence="5" type="ORF">GGR17_000123</name>
</gene>
<evidence type="ECO:0000256" key="4">
    <source>
        <dbReference type="SAM" id="MobiDB-lite"/>
    </source>
</evidence>
<evidence type="ECO:0000256" key="2">
    <source>
        <dbReference type="ARBA" id="ARBA00022692"/>
    </source>
</evidence>
<dbReference type="AlphaFoldDB" id="A0A840C8H6"/>
<dbReference type="Proteomes" id="UP000585681">
    <property type="component" value="Unassembled WGS sequence"/>
</dbReference>
<accession>A0A840C8H6</accession>
<sequence>MRIHLHIGTETCGAPRIQATLSDKRDQLAGKGVLYPGSPGRKNHTRLFMAVTDPDHPDPLRAARGYATPQDQAALREAFSAELRTEVDRVQPDTLILSASQLAGSLTRKSDLERLRALLTPFSDDIRVVAHVDEQARVLARHYADQLFSGRTAALEAELALARSGADWRAGCLEHWGAVEPDRNRFPEIQAPPFWLDYAALQTRWEEVFGAGTLTLRPYDPALFASEDLTREICAAFDLPQNIGKTRAAALAPPPSAAWLARARLLNTVLGALLDKGKFIPRKLWRRLMDEIAVPGAPIAPGSLSAVSACFAASNARLAKAHPALAGPALHPDPALPDWHEADPGFGFRATQYVAAFLPRIEKATRQEKRFRKQTAAGQAPADAAPAAKPPADRLSPVAEKIMPDSAKANVKKLRGGPFAPHNKIGSVNEEALAAAFAEVLQRELPPGNSGNVIVGCMKNEAPYILEWVAYHRAIGVDNFLIYTNGCEDGTSEILDRLQALGVVQHRNNDEWKGNSPQQHALNKSLKEDVIRNAEWIIHIDVDEFMNVRCGNGTLADFLARVPDATNVAMTWRLFGHNGIQEFRDDLVIDQFDTCAPKYLPKPHTAWGFKTMFRNIGAYEKISCHRPNKLSDAFRDKVKWVNGSGLPMVDDVLDNGWRSSKKSIGYDLLQLNHYALRSAESFLIKRQRGRALHVDRSIGLNYWVRMDWGDYRDVTIKRNIPRTRATLARLMADPELARLHAAAVAWHTAKAADLQATPEFRELYDQALATKLTELERVAFALALEVDN</sequence>
<evidence type="ECO:0000256" key="1">
    <source>
        <dbReference type="ARBA" id="ARBA00004167"/>
    </source>
</evidence>
<dbReference type="RefSeq" id="WP_054538509.1">
    <property type="nucleotide sequence ID" value="NZ_JACIEQ010000001.1"/>
</dbReference>
<evidence type="ECO:0000313" key="6">
    <source>
        <dbReference type="Proteomes" id="UP000585681"/>
    </source>
</evidence>
<keyword evidence="3" id="KW-1133">Transmembrane helix</keyword>
<evidence type="ECO:0000313" key="5">
    <source>
        <dbReference type="EMBL" id="MBB4020332.1"/>
    </source>
</evidence>
<keyword evidence="2" id="KW-0812">Transmembrane</keyword>
<protein>
    <recommendedName>
        <fullName evidence="7">Glycosyl transferase family 2</fullName>
    </recommendedName>
</protein>
<reference evidence="5" key="1">
    <citation type="submission" date="2020-08" db="EMBL/GenBank/DDBJ databases">
        <title>Genomic Encyclopedia of Type Strains, Phase IV (KMG-IV): sequencing the most valuable type-strain genomes for metagenomic binning, comparative biology and taxonomic classification.</title>
        <authorList>
            <person name="Goeker M."/>
        </authorList>
    </citation>
    <scope>NUCLEOTIDE SEQUENCE [LARGE SCALE GENOMIC DNA]</scope>
    <source>
        <strain evidence="5">DSM 105040</strain>
    </source>
</reference>
<evidence type="ECO:0000256" key="3">
    <source>
        <dbReference type="ARBA" id="ARBA00022989"/>
    </source>
</evidence>
<feature type="compositionally biased region" description="Low complexity" evidence="4">
    <location>
        <begin position="376"/>
        <end position="387"/>
    </location>
</feature>
<dbReference type="GO" id="GO:0016020">
    <property type="term" value="C:membrane"/>
    <property type="evidence" value="ECO:0007669"/>
    <property type="project" value="UniProtKB-SubCell"/>
</dbReference>
<dbReference type="EMBL" id="JACIEQ010000001">
    <property type="protein sequence ID" value="MBB4020332.1"/>
    <property type="molecule type" value="Genomic_DNA"/>
</dbReference>
<keyword evidence="3" id="KW-0472">Membrane</keyword>
<dbReference type="GO" id="GO:0016757">
    <property type="term" value="F:glycosyltransferase activity"/>
    <property type="evidence" value="ECO:0007669"/>
    <property type="project" value="TreeGrafter"/>
</dbReference>